<dbReference type="SUPFAM" id="SSF103190">
    <property type="entry name" value="Sensory domain-like"/>
    <property type="match status" value="1"/>
</dbReference>
<comment type="caution">
    <text evidence="14">The sequence shown here is derived from an EMBL/GenBank/DDBJ whole genome shotgun (WGS) entry which is preliminary data.</text>
</comment>
<evidence type="ECO:0000256" key="4">
    <source>
        <dbReference type="ARBA" id="ARBA00022692"/>
    </source>
</evidence>
<dbReference type="OrthoDB" id="9762005at2"/>
<name>A0A1S8TB23_9CLOT</name>
<dbReference type="Pfam" id="PF00015">
    <property type="entry name" value="MCPsignal"/>
    <property type="match status" value="1"/>
</dbReference>
<keyword evidence="7 9" id="KW-0807">Transducer</keyword>
<evidence type="ECO:0000256" key="10">
    <source>
        <dbReference type="SAM" id="MobiDB-lite"/>
    </source>
</evidence>
<dbReference type="InterPro" id="IPR029151">
    <property type="entry name" value="Sensor-like_sf"/>
</dbReference>
<feature type="transmembrane region" description="Helical" evidence="11">
    <location>
        <begin position="279"/>
        <end position="297"/>
    </location>
</feature>
<dbReference type="GO" id="GO:0006935">
    <property type="term" value="P:chemotaxis"/>
    <property type="evidence" value="ECO:0007669"/>
    <property type="project" value="UniProtKB-KW"/>
</dbReference>
<evidence type="ECO:0000256" key="6">
    <source>
        <dbReference type="ARBA" id="ARBA00023136"/>
    </source>
</evidence>
<dbReference type="RefSeq" id="WP_077848598.1">
    <property type="nucleotide sequence ID" value="NZ_LZZM01000191.1"/>
</dbReference>
<keyword evidence="15" id="KW-1185">Reference proteome</keyword>
<dbReference type="Proteomes" id="UP000190890">
    <property type="component" value="Unassembled WGS sequence"/>
</dbReference>
<feature type="domain" description="HAMP" evidence="13">
    <location>
        <begin position="299"/>
        <end position="351"/>
    </location>
</feature>
<evidence type="ECO:0000256" key="5">
    <source>
        <dbReference type="ARBA" id="ARBA00022989"/>
    </source>
</evidence>
<dbReference type="SUPFAM" id="SSF58104">
    <property type="entry name" value="Methyl-accepting chemotaxis protein (MCP) signaling domain"/>
    <property type="match status" value="1"/>
</dbReference>
<dbReference type="InterPro" id="IPR004089">
    <property type="entry name" value="MCPsignal_dom"/>
</dbReference>
<dbReference type="Gene3D" id="1.10.287.950">
    <property type="entry name" value="Methyl-accepting chemotaxis protein"/>
    <property type="match status" value="1"/>
</dbReference>
<evidence type="ECO:0000259" key="13">
    <source>
        <dbReference type="PROSITE" id="PS50885"/>
    </source>
</evidence>
<dbReference type="GO" id="GO:0005886">
    <property type="term" value="C:plasma membrane"/>
    <property type="evidence" value="ECO:0007669"/>
    <property type="project" value="UniProtKB-SubCell"/>
</dbReference>
<feature type="region of interest" description="Disordered" evidence="10">
    <location>
        <begin position="611"/>
        <end position="634"/>
    </location>
</feature>
<evidence type="ECO:0000256" key="9">
    <source>
        <dbReference type="PROSITE-ProRule" id="PRU00284"/>
    </source>
</evidence>
<evidence type="ECO:0000256" key="8">
    <source>
        <dbReference type="ARBA" id="ARBA00029447"/>
    </source>
</evidence>
<feature type="transmembrane region" description="Helical" evidence="11">
    <location>
        <begin position="12"/>
        <end position="32"/>
    </location>
</feature>
<dbReference type="InterPro" id="IPR033479">
    <property type="entry name" value="dCache_1"/>
</dbReference>
<dbReference type="PANTHER" id="PTHR32089:SF112">
    <property type="entry name" value="LYSOZYME-LIKE PROTEIN-RELATED"/>
    <property type="match status" value="1"/>
</dbReference>
<dbReference type="PROSITE" id="PS50885">
    <property type="entry name" value="HAMP"/>
    <property type="match status" value="1"/>
</dbReference>
<dbReference type="CDD" id="cd12914">
    <property type="entry name" value="PDC1_DGC_like"/>
    <property type="match status" value="1"/>
</dbReference>
<evidence type="ECO:0000256" key="11">
    <source>
        <dbReference type="SAM" id="Phobius"/>
    </source>
</evidence>
<keyword evidence="2" id="KW-1003">Cell membrane</keyword>
<feature type="domain" description="Methyl-accepting transducer" evidence="12">
    <location>
        <begin position="370"/>
        <end position="627"/>
    </location>
</feature>
<proteinExistence type="inferred from homology"/>
<evidence type="ECO:0000259" key="12">
    <source>
        <dbReference type="PROSITE" id="PS50111"/>
    </source>
</evidence>
<dbReference type="STRING" id="29367.CLPUN_35820"/>
<dbReference type="SMART" id="SM00283">
    <property type="entry name" value="MA"/>
    <property type="match status" value="1"/>
</dbReference>
<dbReference type="CDD" id="cd06225">
    <property type="entry name" value="HAMP"/>
    <property type="match status" value="1"/>
</dbReference>
<dbReference type="InterPro" id="IPR003660">
    <property type="entry name" value="HAMP_dom"/>
</dbReference>
<feature type="compositionally biased region" description="Low complexity" evidence="10">
    <location>
        <begin position="611"/>
        <end position="625"/>
    </location>
</feature>
<dbReference type="Gene3D" id="3.30.450.20">
    <property type="entry name" value="PAS domain"/>
    <property type="match status" value="1"/>
</dbReference>
<dbReference type="PANTHER" id="PTHR32089">
    <property type="entry name" value="METHYL-ACCEPTING CHEMOTAXIS PROTEIN MCPB"/>
    <property type="match status" value="1"/>
</dbReference>
<reference evidence="14 15" key="1">
    <citation type="submission" date="2016-05" db="EMBL/GenBank/DDBJ databases">
        <title>Microbial solvent formation.</title>
        <authorList>
            <person name="Poehlein A."/>
            <person name="Montoya Solano J.D."/>
            <person name="Flitsch S."/>
            <person name="Krabben P."/>
            <person name="Duerre P."/>
            <person name="Daniel R."/>
        </authorList>
    </citation>
    <scope>NUCLEOTIDE SEQUENCE [LARGE SCALE GENOMIC DNA]</scope>
    <source>
        <strain evidence="14 15">DSM 2619</strain>
    </source>
</reference>
<comment type="subcellular location">
    <subcellularLocation>
        <location evidence="1">Cell membrane</location>
        <topology evidence="1">Multi-pass membrane protein</topology>
    </subcellularLocation>
</comment>
<comment type="similarity">
    <text evidence="8">Belongs to the methyl-accepting chemotaxis (MCP) protein family.</text>
</comment>
<keyword evidence="4 11" id="KW-0812">Transmembrane</keyword>
<dbReference type="Pfam" id="PF00672">
    <property type="entry name" value="HAMP"/>
    <property type="match status" value="1"/>
</dbReference>
<dbReference type="Pfam" id="PF02743">
    <property type="entry name" value="dCache_1"/>
    <property type="match status" value="1"/>
</dbReference>
<dbReference type="CDD" id="cd12912">
    <property type="entry name" value="PDC2_MCP_like"/>
    <property type="match status" value="1"/>
</dbReference>
<evidence type="ECO:0000256" key="3">
    <source>
        <dbReference type="ARBA" id="ARBA00022500"/>
    </source>
</evidence>
<organism evidence="14 15">
    <name type="scientific">Clostridium puniceum</name>
    <dbReference type="NCBI Taxonomy" id="29367"/>
    <lineage>
        <taxon>Bacteria</taxon>
        <taxon>Bacillati</taxon>
        <taxon>Bacillota</taxon>
        <taxon>Clostridia</taxon>
        <taxon>Eubacteriales</taxon>
        <taxon>Clostridiaceae</taxon>
        <taxon>Clostridium</taxon>
    </lineage>
</organism>
<dbReference type="AlphaFoldDB" id="A0A1S8TB23"/>
<evidence type="ECO:0000256" key="2">
    <source>
        <dbReference type="ARBA" id="ARBA00022475"/>
    </source>
</evidence>
<evidence type="ECO:0000313" key="15">
    <source>
        <dbReference type="Proteomes" id="UP000190890"/>
    </source>
</evidence>
<gene>
    <name evidence="14" type="primary">pctC_1</name>
    <name evidence="14" type="ORF">CLPUN_35820</name>
</gene>
<keyword evidence="6 11" id="KW-0472">Membrane</keyword>
<dbReference type="PROSITE" id="PS50111">
    <property type="entry name" value="CHEMOTAXIS_TRANSDUC_2"/>
    <property type="match status" value="1"/>
</dbReference>
<dbReference type="GO" id="GO:0007165">
    <property type="term" value="P:signal transduction"/>
    <property type="evidence" value="ECO:0007669"/>
    <property type="project" value="UniProtKB-KW"/>
</dbReference>
<dbReference type="Gene3D" id="6.10.340.10">
    <property type="match status" value="1"/>
</dbReference>
<dbReference type="EMBL" id="LZZM01000191">
    <property type="protein sequence ID" value="OOM74953.1"/>
    <property type="molecule type" value="Genomic_DNA"/>
</dbReference>
<sequence length="656" mass="70442">MFKNLKLGTKITSLLIALVLLSVSVIGIMGVVEQTSIISNNLSYTTKELSLSLSQEIEGFINNNVSVLKSISVTKDLNLYNSEDQKSLLKKINEENKQFAILFVTDAKGQQVARSDNGELADNSDRDYIKAVISTKKTCISDVLISKTTGKPAVVIANPIFSEQGEFIGIVAGTLDLSVIEDMRNKIKMGETGYAYITDSKGQILAHPDEKMAAERTNVLEVSIVEKAINGQAGAEIYEYKGQKTFGSYTRVSNTGWAVVVRQGYEDAFSSVSKAQMKAIGIALSILAISIIIGVIVSRSMIKPLLTLKDAAKELSEGNLTHEFKVNTKDEIGDVAASFIDMRDSLKELVGKIIDASNEVTKSSRDVLDSSKQAEIVAGQIAEATSQLALGSDEQAKSVENTFGSINKIVESIDEISINSKSSLDSSSNAEKLVENGVQIVNEQNIKMQESTNAVEQVSGIVFALKEKAVEIGQIVEVIESVAEQTNLLALNASIEAARAGEAGKGFAVVASEVGQLAEESKDSISKIQSIIKNIQSTTGEAVESVNNATNAISKQNQSVENTSKVFKEILETVNKMGIEVKAISSKTIGMKNAGDSIVQDMERILAVSEETAASTEEVTASTEEQTSHSQSIVGESEKLNTLAEELKGYTDGFKI</sequence>
<keyword evidence="3" id="KW-0145">Chemotaxis</keyword>
<evidence type="ECO:0000256" key="1">
    <source>
        <dbReference type="ARBA" id="ARBA00004651"/>
    </source>
</evidence>
<accession>A0A1S8TB23</accession>
<keyword evidence="5 11" id="KW-1133">Transmembrane helix</keyword>
<protein>
    <submittedName>
        <fullName evidence="14">Methyl-accepting chemotaxis protein PctC</fullName>
    </submittedName>
</protein>
<dbReference type="SMART" id="SM00304">
    <property type="entry name" value="HAMP"/>
    <property type="match status" value="1"/>
</dbReference>
<evidence type="ECO:0000313" key="14">
    <source>
        <dbReference type="EMBL" id="OOM74953.1"/>
    </source>
</evidence>
<evidence type="ECO:0000256" key="7">
    <source>
        <dbReference type="ARBA" id="ARBA00023224"/>
    </source>
</evidence>